<protein>
    <submittedName>
        <fullName evidence="1">RuvB ATP-dependent DNA helicase pontin</fullName>
    </submittedName>
</protein>
<evidence type="ECO:0000313" key="2">
    <source>
        <dbReference type="Proteomes" id="UP001241377"/>
    </source>
</evidence>
<sequence length="374" mass="41086">MVGSEVFSGEVKKTEVLSGGFRRAIGLRIKETKEVYEGEVTELTPAETENPLSGYGKTISHVIVGLKTVKGTKQLRLDPSIYEAIQKERVVVGDVIYIEANTGAVKRVGRSDAYATEFDLEAEEYVPLPKGDVHKRKELVQDVTLHDLDMANARPQGGQDIMSVMGQLVKGGRTEVTDKLRREINKVVDRYIEQGVAELVPGVLFIDEASFAIKRLKESVLTVFHQSPMSPYVVLASNRANCVIRGTETDNGGHGVVSPHGIPVDLLDRCMIVRTYPYKLDEVRHVLETRCRVEGTAVSPEALEKLANEGIQSSLRYALQLLTPASIIARLSGRTQIEPQDVGEMNSLFLDAKRSATLLREMQGTTGVPQNGSS</sequence>
<accession>A0ACC2V5P0</accession>
<gene>
    <name evidence="1" type="primary">RVB1_1</name>
    <name evidence="1" type="ORF">QFC19_008134</name>
</gene>
<keyword evidence="2" id="KW-1185">Reference proteome</keyword>
<keyword evidence="1" id="KW-0547">Nucleotide-binding</keyword>
<dbReference type="EMBL" id="JASBWR010000117">
    <property type="protein sequence ID" value="KAJ9093902.1"/>
    <property type="molecule type" value="Genomic_DNA"/>
</dbReference>
<dbReference type="Proteomes" id="UP001241377">
    <property type="component" value="Unassembled WGS sequence"/>
</dbReference>
<reference evidence="1" key="1">
    <citation type="submission" date="2023-04" db="EMBL/GenBank/DDBJ databases">
        <title>Draft Genome sequencing of Naganishia species isolated from polar environments using Oxford Nanopore Technology.</title>
        <authorList>
            <person name="Leo P."/>
            <person name="Venkateswaran K."/>
        </authorList>
    </citation>
    <scope>NUCLEOTIDE SEQUENCE</scope>
    <source>
        <strain evidence="1">MNA-CCFEE 5261</strain>
    </source>
</reference>
<proteinExistence type="predicted"/>
<keyword evidence="1" id="KW-0067">ATP-binding</keyword>
<organism evidence="1 2">
    <name type="scientific">Naganishia cerealis</name>
    <dbReference type="NCBI Taxonomy" id="610337"/>
    <lineage>
        <taxon>Eukaryota</taxon>
        <taxon>Fungi</taxon>
        <taxon>Dikarya</taxon>
        <taxon>Basidiomycota</taxon>
        <taxon>Agaricomycotina</taxon>
        <taxon>Tremellomycetes</taxon>
        <taxon>Filobasidiales</taxon>
        <taxon>Filobasidiaceae</taxon>
        <taxon>Naganishia</taxon>
    </lineage>
</organism>
<name>A0ACC2V5P0_9TREE</name>
<keyword evidence="1" id="KW-0347">Helicase</keyword>
<evidence type="ECO:0000313" key="1">
    <source>
        <dbReference type="EMBL" id="KAJ9093902.1"/>
    </source>
</evidence>
<comment type="caution">
    <text evidence="1">The sequence shown here is derived from an EMBL/GenBank/DDBJ whole genome shotgun (WGS) entry which is preliminary data.</text>
</comment>
<keyword evidence="1" id="KW-0378">Hydrolase</keyword>